<dbReference type="InterPro" id="IPR050857">
    <property type="entry name" value="D-2-hydroxyacid_DH"/>
</dbReference>
<comment type="caution">
    <text evidence="7">The sequence shown here is derived from an EMBL/GenBank/DDBJ whole genome shotgun (WGS) entry which is preliminary data.</text>
</comment>
<dbReference type="AlphaFoldDB" id="A0A656VG05"/>
<accession>A0A656VG05</accession>
<dbReference type="Pfam" id="PF00389">
    <property type="entry name" value="2-Hacid_dh"/>
    <property type="match status" value="1"/>
</dbReference>
<dbReference type="Pfam" id="PF02826">
    <property type="entry name" value="2-Hacid_dh_C"/>
    <property type="match status" value="1"/>
</dbReference>
<organism evidence="7 8">
    <name type="scientific">Serratia marcescens</name>
    <dbReference type="NCBI Taxonomy" id="615"/>
    <lineage>
        <taxon>Bacteria</taxon>
        <taxon>Pseudomonadati</taxon>
        <taxon>Pseudomonadota</taxon>
        <taxon>Gammaproteobacteria</taxon>
        <taxon>Enterobacterales</taxon>
        <taxon>Yersiniaceae</taxon>
        <taxon>Serratia</taxon>
    </lineage>
</organism>
<feature type="domain" description="D-isomer specific 2-hydroxyacid dehydrogenase catalytic" evidence="5">
    <location>
        <begin position="21"/>
        <end position="254"/>
    </location>
</feature>
<dbReference type="InterPro" id="IPR036291">
    <property type="entry name" value="NAD(P)-bd_dom_sf"/>
</dbReference>
<dbReference type="Proteomes" id="UP000037482">
    <property type="component" value="Unassembled WGS sequence"/>
</dbReference>
<evidence type="ECO:0000259" key="6">
    <source>
        <dbReference type="Pfam" id="PF02826"/>
    </source>
</evidence>
<dbReference type="InterPro" id="IPR006139">
    <property type="entry name" value="D-isomer_2_OHA_DH_cat_dom"/>
</dbReference>
<evidence type="ECO:0000256" key="3">
    <source>
        <dbReference type="ARBA" id="ARBA00023027"/>
    </source>
</evidence>
<dbReference type="EMBL" id="LFJS01000012">
    <property type="protein sequence ID" value="KMU51156.1"/>
    <property type="molecule type" value="Genomic_DNA"/>
</dbReference>
<keyword evidence="2 4" id="KW-0560">Oxidoreductase</keyword>
<dbReference type="PANTHER" id="PTHR42789:SF1">
    <property type="entry name" value="D-ISOMER SPECIFIC 2-HYDROXYACID DEHYDROGENASE FAMILY PROTEIN (AFU_ORTHOLOGUE AFUA_6G10090)"/>
    <property type="match status" value="1"/>
</dbReference>
<dbReference type="InterPro" id="IPR006140">
    <property type="entry name" value="D-isomer_DH_NAD-bd"/>
</dbReference>
<dbReference type="PANTHER" id="PTHR42789">
    <property type="entry name" value="D-ISOMER SPECIFIC 2-HYDROXYACID DEHYDROGENASE FAMILY PROTEIN (AFU_ORTHOLOGUE AFUA_6G10090)"/>
    <property type="match status" value="1"/>
</dbReference>
<reference evidence="7 8" key="1">
    <citation type="submission" date="2015-06" db="EMBL/GenBank/DDBJ databases">
        <title>Draft Genome of Serratia marcescens Strain AH0650_Sm1.</title>
        <authorList>
            <person name="Wan Y."/>
            <person name="Gorrie C."/>
            <person name="Holt K."/>
        </authorList>
    </citation>
    <scope>NUCLEOTIDE SEQUENCE [LARGE SCALE GENOMIC DNA]</scope>
    <source>
        <strain evidence="7 8">AH0650_Sm1</strain>
    </source>
</reference>
<keyword evidence="3" id="KW-0520">NAD</keyword>
<evidence type="ECO:0000313" key="8">
    <source>
        <dbReference type="Proteomes" id="UP000037482"/>
    </source>
</evidence>
<comment type="similarity">
    <text evidence="1 4">Belongs to the D-isomer specific 2-hydroxyacid dehydrogenase family.</text>
</comment>
<evidence type="ECO:0000256" key="4">
    <source>
        <dbReference type="RuleBase" id="RU003719"/>
    </source>
</evidence>
<evidence type="ECO:0000259" key="5">
    <source>
        <dbReference type="Pfam" id="PF00389"/>
    </source>
</evidence>
<gene>
    <name evidence="7" type="ORF">AB868_01898</name>
</gene>
<protein>
    <submittedName>
        <fullName evidence="7">2-hydroxyacid dehydrogenase</fullName>
    </submittedName>
</protein>
<evidence type="ECO:0000313" key="7">
    <source>
        <dbReference type="EMBL" id="KMU51156.1"/>
    </source>
</evidence>
<sequence length="364" mass="38463">MKLKCAILDDYQQVALKMADWSALADRVEVSAISAHFTDETELAVHLQECDILVIMRERTPMTASLLARLPKLKLLITSGMRNASIDLAAAAERGVVVCGTRSGSAAPMELTWALLLGLAKHIVPESVGLQNNGPWQRDLGVTLQGKTLGLLGLGKIGGQMAKVAQAFGMRVLAWSQNLTAERAAQEGALLAPSKRALFEQSDFVSIHLVLSDRSRGLVGRDELTAMKPTAYLINTARGDRRSGGAGGRAATAEDCRRRAGCVRDGAAAGRRCVSSVAQRAGDAACGLRGGRQLPRLLHRGGRGHSGVPRRSTDSPAGLTAFLMPAEACLARAFTRIIAGLFLAGIGHARIIGSDGGRSRLFGA</sequence>
<dbReference type="SUPFAM" id="SSF51735">
    <property type="entry name" value="NAD(P)-binding Rossmann-fold domains"/>
    <property type="match status" value="1"/>
</dbReference>
<dbReference type="SUPFAM" id="SSF52283">
    <property type="entry name" value="Formate/glycerate dehydrogenase catalytic domain-like"/>
    <property type="match status" value="1"/>
</dbReference>
<feature type="domain" description="D-isomer specific 2-hydroxyacid dehydrogenase NAD-binding" evidence="6">
    <location>
        <begin position="114"/>
        <end position="240"/>
    </location>
</feature>
<evidence type="ECO:0000256" key="1">
    <source>
        <dbReference type="ARBA" id="ARBA00005854"/>
    </source>
</evidence>
<proteinExistence type="inferred from homology"/>
<dbReference type="GO" id="GO:0016616">
    <property type="term" value="F:oxidoreductase activity, acting on the CH-OH group of donors, NAD or NADP as acceptor"/>
    <property type="evidence" value="ECO:0007669"/>
    <property type="project" value="InterPro"/>
</dbReference>
<name>A0A656VG05_SERMA</name>
<evidence type="ECO:0000256" key="2">
    <source>
        <dbReference type="ARBA" id="ARBA00023002"/>
    </source>
</evidence>
<dbReference type="Gene3D" id="3.40.50.720">
    <property type="entry name" value="NAD(P)-binding Rossmann-like Domain"/>
    <property type="match status" value="2"/>
</dbReference>
<dbReference type="GO" id="GO:0051287">
    <property type="term" value="F:NAD binding"/>
    <property type="evidence" value="ECO:0007669"/>
    <property type="project" value="InterPro"/>
</dbReference>